<dbReference type="EMBL" id="QJKJ01007210">
    <property type="protein sequence ID" value="RDX83900.1"/>
    <property type="molecule type" value="Genomic_DNA"/>
</dbReference>
<dbReference type="OrthoDB" id="1659331at2759"/>
<dbReference type="GO" id="GO:0007165">
    <property type="term" value="P:signal transduction"/>
    <property type="evidence" value="ECO:0007669"/>
    <property type="project" value="InterPro"/>
</dbReference>
<evidence type="ECO:0000313" key="3">
    <source>
        <dbReference type="EMBL" id="RDX83900.1"/>
    </source>
</evidence>
<dbReference type="Proteomes" id="UP000257109">
    <property type="component" value="Unassembled WGS sequence"/>
</dbReference>
<evidence type="ECO:0000256" key="1">
    <source>
        <dbReference type="ARBA" id="ARBA00023027"/>
    </source>
</evidence>
<dbReference type="SMART" id="SM00255">
    <property type="entry name" value="TIR"/>
    <property type="match status" value="1"/>
</dbReference>
<proteinExistence type="predicted"/>
<dbReference type="GO" id="GO:0043531">
    <property type="term" value="F:ADP binding"/>
    <property type="evidence" value="ECO:0007669"/>
    <property type="project" value="InterPro"/>
</dbReference>
<dbReference type="AlphaFoldDB" id="A0A371G046"/>
<comment type="caution">
    <text evidence="3">The sequence shown here is derived from an EMBL/GenBank/DDBJ whole genome shotgun (WGS) entry which is preliminary data.</text>
</comment>
<keyword evidence="1" id="KW-0520">NAD</keyword>
<dbReference type="PANTHER" id="PTHR11017:SF263">
    <property type="entry name" value="ADP-RIBOSYL CYCLASE_CYCLIC ADP-RIBOSE HYDROLASE"/>
    <property type="match status" value="1"/>
</dbReference>
<dbReference type="InterPro" id="IPR000157">
    <property type="entry name" value="TIR_dom"/>
</dbReference>
<dbReference type="FunFam" id="3.40.50.10140:FF:000007">
    <property type="entry name" value="Disease resistance protein (TIR-NBS-LRR class)"/>
    <property type="match status" value="1"/>
</dbReference>
<dbReference type="Gene3D" id="1.10.8.430">
    <property type="entry name" value="Helical domain of apoptotic protease-activating factors"/>
    <property type="match status" value="1"/>
</dbReference>
<organism evidence="3 4">
    <name type="scientific">Mucuna pruriens</name>
    <name type="common">Velvet bean</name>
    <name type="synonym">Dolichos pruriens</name>
    <dbReference type="NCBI Taxonomy" id="157652"/>
    <lineage>
        <taxon>Eukaryota</taxon>
        <taxon>Viridiplantae</taxon>
        <taxon>Streptophyta</taxon>
        <taxon>Embryophyta</taxon>
        <taxon>Tracheophyta</taxon>
        <taxon>Spermatophyta</taxon>
        <taxon>Magnoliopsida</taxon>
        <taxon>eudicotyledons</taxon>
        <taxon>Gunneridae</taxon>
        <taxon>Pentapetalae</taxon>
        <taxon>rosids</taxon>
        <taxon>fabids</taxon>
        <taxon>Fabales</taxon>
        <taxon>Fabaceae</taxon>
        <taxon>Papilionoideae</taxon>
        <taxon>50 kb inversion clade</taxon>
        <taxon>NPAAA clade</taxon>
        <taxon>indigoferoid/millettioid clade</taxon>
        <taxon>Phaseoleae</taxon>
        <taxon>Mucuna</taxon>
    </lineage>
</organism>
<dbReference type="Gene3D" id="3.40.50.10140">
    <property type="entry name" value="Toll/interleukin-1 receptor homology (TIR) domain"/>
    <property type="match status" value="1"/>
</dbReference>
<dbReference type="Gene3D" id="3.40.50.300">
    <property type="entry name" value="P-loop containing nucleotide triphosphate hydrolases"/>
    <property type="match status" value="1"/>
</dbReference>
<dbReference type="InterPro" id="IPR002182">
    <property type="entry name" value="NB-ARC"/>
</dbReference>
<gene>
    <name evidence="3" type="primary">N</name>
    <name evidence="3" type="ORF">CR513_35126</name>
</gene>
<evidence type="ECO:0000259" key="2">
    <source>
        <dbReference type="PROSITE" id="PS50104"/>
    </source>
</evidence>
<sequence length="431" mass="49543">MSDNNTPQIKYDVFVSFRGEDIRHGFLSHLTDTFERKKINAFVDDKLERGDKIWPSLIEGSFISLILFSQDYAFSCWCLEELLAILECRDKYGQIVIPVFYHVQPKNVRPQLGSYKHSFARHGRKHMTKVQLWSHALNKSTGLSGIEASKFQNDADLVKEIVNLVLKRLAKPPVISKGLGMGGFGKTTLAEEVFNKLRSEYEGCDVKIGTPNSLPEDIVRRIGCVKVLIVLDDVNNLDHVEKLLGTLDNFGSGCKIIVTTRDEQVLKANKADKTYELREFSSDKALELFNLNVFNQSDHQTDYNKLSEEMVNYGQGIPLVVKVLARLLRGKNKEEWESVLDKLKKMPPTEVYDVMKLSYDGLDRKEQQIFLDLACFFLGLHIMKWLGRLFVESRTRLWDPDDIYEALKSDKVPETVNHFRVYQSFPRPLKL</sequence>
<dbReference type="InterPro" id="IPR044974">
    <property type="entry name" value="Disease_R_plants"/>
</dbReference>
<dbReference type="InterPro" id="IPR027417">
    <property type="entry name" value="P-loop_NTPase"/>
</dbReference>
<reference evidence="3" key="1">
    <citation type="submission" date="2018-05" db="EMBL/GenBank/DDBJ databases">
        <title>Draft genome of Mucuna pruriens seed.</title>
        <authorList>
            <person name="Nnadi N.E."/>
            <person name="Vos R."/>
            <person name="Hasami M.H."/>
            <person name="Devisetty U.K."/>
            <person name="Aguiy J.C."/>
        </authorList>
    </citation>
    <scope>NUCLEOTIDE SEQUENCE [LARGE SCALE GENOMIC DNA]</scope>
    <source>
        <strain evidence="3">JCA_2017</strain>
    </source>
</reference>
<dbReference type="InterPro" id="IPR035897">
    <property type="entry name" value="Toll_tir_struct_dom_sf"/>
</dbReference>
<accession>A0A371G046</accession>
<dbReference type="SUPFAM" id="SSF52200">
    <property type="entry name" value="Toll/Interleukin receptor TIR domain"/>
    <property type="match status" value="1"/>
</dbReference>
<keyword evidence="4" id="KW-1185">Reference proteome</keyword>
<dbReference type="Pfam" id="PF00931">
    <property type="entry name" value="NB-ARC"/>
    <property type="match status" value="1"/>
</dbReference>
<dbReference type="SUPFAM" id="SSF52540">
    <property type="entry name" value="P-loop containing nucleoside triphosphate hydrolases"/>
    <property type="match status" value="1"/>
</dbReference>
<protein>
    <submittedName>
        <fullName evidence="3">TMV resistance protein N</fullName>
    </submittedName>
</protein>
<dbReference type="InterPro" id="IPR042197">
    <property type="entry name" value="Apaf_helical"/>
</dbReference>
<name>A0A371G046_MUCPR</name>
<feature type="domain" description="TIR" evidence="2">
    <location>
        <begin position="9"/>
        <end position="169"/>
    </location>
</feature>
<feature type="non-terminal residue" evidence="3">
    <location>
        <position position="1"/>
    </location>
</feature>
<dbReference type="PANTHER" id="PTHR11017">
    <property type="entry name" value="LEUCINE-RICH REPEAT-CONTAINING PROTEIN"/>
    <property type="match status" value="1"/>
</dbReference>
<dbReference type="Pfam" id="PF01582">
    <property type="entry name" value="TIR"/>
    <property type="match status" value="1"/>
</dbReference>
<evidence type="ECO:0000313" key="4">
    <source>
        <dbReference type="Proteomes" id="UP000257109"/>
    </source>
</evidence>
<dbReference type="GO" id="GO:0006952">
    <property type="term" value="P:defense response"/>
    <property type="evidence" value="ECO:0007669"/>
    <property type="project" value="InterPro"/>
</dbReference>
<dbReference type="PROSITE" id="PS50104">
    <property type="entry name" value="TIR"/>
    <property type="match status" value="1"/>
</dbReference>